<evidence type="ECO:0000313" key="2">
    <source>
        <dbReference type="EMBL" id="MDH6059335.1"/>
    </source>
</evidence>
<dbReference type="AlphaFoldDB" id="A0AA43GPX7"/>
<dbReference type="NCBIfam" id="TIGR03798">
    <property type="entry name" value="leader_Nif11"/>
    <property type="match status" value="1"/>
</dbReference>
<name>A0AA43GPX7_9CYAN</name>
<dbReference type="InterPro" id="IPR012903">
    <property type="entry name" value="Nif11"/>
</dbReference>
<dbReference type="RefSeq" id="WP_280653351.1">
    <property type="nucleotide sequence ID" value="NZ_JANQDH010000016.1"/>
</dbReference>
<proteinExistence type="predicted"/>
<comment type="caution">
    <text evidence="2">The sequence shown here is derived from an EMBL/GenBank/DDBJ whole genome shotgun (WGS) entry which is preliminary data.</text>
</comment>
<sequence>MTNQAVSLFLEKVAADEQLQSQLAKVLESAEDAEGADREAAVGLAKEHGFDFTSEELWAEIKRLKFNVEDEELEADLQRRLKLVELVVEGKELEAISGGIKFSF</sequence>
<organism evidence="2 3">
    <name type="scientific">Chrysosporum bergii ANA360D</name>
    <dbReference type="NCBI Taxonomy" id="617107"/>
    <lineage>
        <taxon>Bacteria</taxon>
        <taxon>Bacillati</taxon>
        <taxon>Cyanobacteriota</taxon>
        <taxon>Cyanophyceae</taxon>
        <taxon>Nostocales</taxon>
        <taxon>Nodulariaceae</taxon>
        <taxon>Chrysosporum</taxon>
    </lineage>
</organism>
<keyword evidence="3" id="KW-1185">Reference proteome</keyword>
<dbReference type="Pfam" id="PF07862">
    <property type="entry name" value="Nif11"/>
    <property type="match status" value="1"/>
</dbReference>
<gene>
    <name evidence="2" type="ORF">NWP17_02580</name>
</gene>
<evidence type="ECO:0000313" key="3">
    <source>
        <dbReference type="Proteomes" id="UP001159387"/>
    </source>
</evidence>
<dbReference type="Proteomes" id="UP001159387">
    <property type="component" value="Unassembled WGS sequence"/>
</dbReference>
<feature type="domain" description="Nif11" evidence="1">
    <location>
        <begin position="1"/>
        <end position="57"/>
    </location>
</feature>
<evidence type="ECO:0000259" key="1">
    <source>
        <dbReference type="Pfam" id="PF07862"/>
    </source>
</evidence>
<dbReference type="InterPro" id="IPR022516">
    <property type="entry name" value="CHP03798_Ocin"/>
</dbReference>
<protein>
    <submittedName>
        <fullName evidence="2">Nif11-like leader peptide family natural product</fullName>
    </submittedName>
</protein>
<reference evidence="2 3" key="1">
    <citation type="journal article" date="2023" name="J. Phycol.">
        <title>Chrysosporum ovalisporum is synonymous with the true-branching cyanobacterium Umezakia natans (Nostocales/Aphanizomenonaceae).</title>
        <authorList>
            <person name="McGregor G.B."/>
            <person name="Sendall B.C."/>
            <person name="Niiyama Y."/>
            <person name="Tuji A."/>
            <person name="Willis A."/>
        </authorList>
    </citation>
    <scope>NUCLEOTIDE SEQUENCE [LARGE SCALE GENOMIC DNA]</scope>
    <source>
        <strain evidence="2 3">ANA360D</strain>
    </source>
</reference>
<dbReference type="EMBL" id="JANQDH010000016">
    <property type="protein sequence ID" value="MDH6059335.1"/>
    <property type="molecule type" value="Genomic_DNA"/>
</dbReference>
<accession>A0AA43GPX7</accession>